<dbReference type="AlphaFoldDB" id="A0A835Z5I7"/>
<proteinExistence type="predicted"/>
<evidence type="ECO:0000313" key="3">
    <source>
        <dbReference type="Proteomes" id="UP000664859"/>
    </source>
</evidence>
<sequence length="268" mass="27929">MRRVIAALVFAFVGDKCANAFTPAAPNGPAGNNRHIAASSTAQATPTHQLSSWASSIENIASRLDAIIWGGRTGTTSDAAAIAATATPHAVDEEVLRRRGIRHSIVEKRRRSLELEAELQSLLRIAGGKPSKMELNEVHRLSGELEALQAAEAAAAAAAAEAGVHIGNAARAGGGAWRLLFAETARSGSSASGVLLRRVLRRSGAAAAAAAAIGSCAVVTYASQNLRIERGTNGELRVFRRLLAAPECACADGAEQCCSSGEQWFWPL</sequence>
<comment type="caution">
    <text evidence="2">The sequence shown here is derived from an EMBL/GenBank/DDBJ whole genome shotgun (WGS) entry which is preliminary data.</text>
</comment>
<dbReference type="Proteomes" id="UP000664859">
    <property type="component" value="Unassembled WGS sequence"/>
</dbReference>
<evidence type="ECO:0000313" key="2">
    <source>
        <dbReference type="EMBL" id="KAG5188012.1"/>
    </source>
</evidence>
<dbReference type="EMBL" id="JAFCMP010000079">
    <property type="protein sequence ID" value="KAG5188012.1"/>
    <property type="molecule type" value="Genomic_DNA"/>
</dbReference>
<feature type="chain" id="PRO_5033032919" evidence="1">
    <location>
        <begin position="21"/>
        <end position="268"/>
    </location>
</feature>
<reference evidence="2" key="1">
    <citation type="submission" date="2021-02" db="EMBL/GenBank/DDBJ databases">
        <title>First Annotated Genome of the Yellow-green Alga Tribonema minus.</title>
        <authorList>
            <person name="Mahan K.M."/>
        </authorList>
    </citation>
    <scope>NUCLEOTIDE SEQUENCE</scope>
    <source>
        <strain evidence="2">UTEX B ZZ1240</strain>
    </source>
</reference>
<name>A0A835Z5I7_9STRA</name>
<protein>
    <submittedName>
        <fullName evidence="2">Uncharacterized protein</fullName>
    </submittedName>
</protein>
<keyword evidence="1" id="KW-0732">Signal</keyword>
<evidence type="ECO:0000256" key="1">
    <source>
        <dbReference type="SAM" id="SignalP"/>
    </source>
</evidence>
<feature type="signal peptide" evidence="1">
    <location>
        <begin position="1"/>
        <end position="20"/>
    </location>
</feature>
<keyword evidence="3" id="KW-1185">Reference proteome</keyword>
<organism evidence="2 3">
    <name type="scientific">Tribonema minus</name>
    <dbReference type="NCBI Taxonomy" id="303371"/>
    <lineage>
        <taxon>Eukaryota</taxon>
        <taxon>Sar</taxon>
        <taxon>Stramenopiles</taxon>
        <taxon>Ochrophyta</taxon>
        <taxon>PX clade</taxon>
        <taxon>Xanthophyceae</taxon>
        <taxon>Tribonematales</taxon>
        <taxon>Tribonemataceae</taxon>
        <taxon>Tribonema</taxon>
    </lineage>
</organism>
<accession>A0A835Z5I7</accession>
<gene>
    <name evidence="2" type="ORF">JKP88DRAFT_347958</name>
</gene>